<proteinExistence type="predicted"/>
<reference evidence="3" key="1">
    <citation type="submission" date="2016-07" db="EMBL/GenBank/DDBJ databases">
        <authorList>
            <person name="Florea S."/>
            <person name="Webb J.S."/>
            <person name="Jaromczyk J."/>
            <person name="Schardl C.L."/>
        </authorList>
    </citation>
    <scope>NUCLEOTIDE SEQUENCE [LARGE SCALE GENOMIC DNA]</scope>
    <source>
        <strain evidence="3">1YdBTEX2</strain>
    </source>
</reference>
<evidence type="ECO:0000256" key="1">
    <source>
        <dbReference type="SAM" id="Phobius"/>
    </source>
</evidence>
<dbReference type="RefSeq" id="WP_017848885.1">
    <property type="nucleotide sequence ID" value="NZ_AOUH01000036.1"/>
</dbReference>
<keyword evidence="1" id="KW-0472">Membrane</keyword>
<protein>
    <submittedName>
        <fullName evidence="2">Uncharacterized protein</fullName>
    </submittedName>
</protein>
<name>A0A1D3JTZ3_PSEVE</name>
<sequence length="494" mass="55949">MSAFKAKVTRWIIKFSSRFPCLVSARLRFLAKSESAGESKMLSELYAKDDLVVKASLFEGDVSWKGVSFVTSVNKSELSKIHKWMKSQSRSPGNYSDSHGEGISSTNLIGAGLNNLGIVSFDKSNMFAVGSVSIKAELPSSCYVTLLRLKSGVCYLSLYVYFDKKVNARISGLDVKNAARYKVFQSLNPFSPRFSVVEHHDRISIIEEAVLASVREVVAEARQAAFALLQLWGVKKSRGEMATVADFFREGEGSYFSEDSSIDLEMSESETFVVKPWQGRFMCWTLSKEVSEDYIGNYIPEKIGVDAIFIKSQASSVKDESNKYMNSLTGVTQYYGFVLMLQEIYARFERCMHKVSPVFLNYDKSTERNLNMLLEAGLELNAIEERLAAVEDGLHWSETRYLNFTRSRIAGVRSHVVNFRADIEKRRALSDGQVQVKNLIWMRRYSIIVFVLVIVQIALSLLNVDWTESGRHTNPIYMNLFNLAKQSWNFLLGH</sequence>
<keyword evidence="1" id="KW-0812">Transmembrane</keyword>
<feature type="transmembrane region" description="Helical" evidence="1">
    <location>
        <begin position="445"/>
        <end position="464"/>
    </location>
</feature>
<dbReference type="Proteomes" id="UP000245431">
    <property type="component" value="Chromosome PVE_r1"/>
</dbReference>
<keyword evidence="1" id="KW-1133">Transmembrane helix</keyword>
<organism evidence="2 3">
    <name type="scientific">Pseudomonas veronii 1YdBTEX2</name>
    <dbReference type="NCBI Taxonomy" id="1295141"/>
    <lineage>
        <taxon>Bacteria</taxon>
        <taxon>Pseudomonadati</taxon>
        <taxon>Pseudomonadota</taxon>
        <taxon>Gammaproteobacteria</taxon>
        <taxon>Pseudomonadales</taxon>
        <taxon>Pseudomonadaceae</taxon>
        <taxon>Pseudomonas</taxon>
    </lineage>
</organism>
<gene>
    <name evidence="2" type="ORF">PVE_R1G1676</name>
</gene>
<dbReference type="EMBL" id="LT599583">
    <property type="protein sequence ID" value="SBW79563.1"/>
    <property type="molecule type" value="Genomic_DNA"/>
</dbReference>
<accession>A0A1D3JTZ3</accession>
<dbReference type="AlphaFoldDB" id="A0A1D3JTZ3"/>
<evidence type="ECO:0000313" key="2">
    <source>
        <dbReference type="EMBL" id="SBW79563.1"/>
    </source>
</evidence>
<evidence type="ECO:0000313" key="3">
    <source>
        <dbReference type="Proteomes" id="UP000245431"/>
    </source>
</evidence>